<evidence type="ECO:0000256" key="2">
    <source>
        <dbReference type="ARBA" id="ARBA00022448"/>
    </source>
</evidence>
<keyword evidence="2" id="KW-0813">Transport</keyword>
<feature type="transmembrane region" description="Helical" evidence="10">
    <location>
        <begin position="33"/>
        <end position="52"/>
    </location>
</feature>
<dbReference type="HOGENOM" id="CLU_000604_27_5_1"/>
<dbReference type="PANTHER" id="PTHR24223">
    <property type="entry name" value="ATP-BINDING CASSETTE SUB-FAMILY C"/>
    <property type="match status" value="1"/>
</dbReference>
<keyword evidence="8 10" id="KW-0472">Membrane</keyword>
<evidence type="ECO:0000313" key="13">
    <source>
        <dbReference type="EMBL" id="CEJ86129.1"/>
    </source>
</evidence>
<accession>A0A0A1T045</accession>
<feature type="transmembrane region" description="Helical" evidence="10">
    <location>
        <begin position="129"/>
        <end position="146"/>
    </location>
</feature>
<evidence type="ECO:0000313" key="14">
    <source>
        <dbReference type="Proteomes" id="UP000039046"/>
    </source>
</evidence>
<keyword evidence="5" id="KW-0547">Nucleotide-binding</keyword>
<dbReference type="Pfam" id="PF00005">
    <property type="entry name" value="ABC_tran"/>
    <property type="match status" value="2"/>
</dbReference>
<feature type="transmembrane region" description="Helical" evidence="10">
    <location>
        <begin position="406"/>
        <end position="425"/>
    </location>
</feature>
<feature type="domain" description="ABC transporter" evidence="11">
    <location>
        <begin position="1233"/>
        <end position="1475"/>
    </location>
</feature>
<dbReference type="InterPro" id="IPR017871">
    <property type="entry name" value="ABC_transporter-like_CS"/>
</dbReference>
<evidence type="ECO:0000259" key="11">
    <source>
        <dbReference type="PROSITE" id="PS50893"/>
    </source>
</evidence>
<dbReference type="SMART" id="SM00382">
    <property type="entry name" value="AAA"/>
    <property type="match status" value="2"/>
</dbReference>
<dbReference type="GO" id="GO:0005886">
    <property type="term" value="C:plasma membrane"/>
    <property type="evidence" value="ECO:0007669"/>
    <property type="project" value="UniProtKB-SubCell"/>
</dbReference>
<evidence type="ECO:0000256" key="9">
    <source>
        <dbReference type="SAM" id="MobiDB-lite"/>
    </source>
</evidence>
<dbReference type="EMBL" id="CDHN01000002">
    <property type="protein sequence ID" value="CEJ86129.1"/>
    <property type="molecule type" value="Genomic_DNA"/>
</dbReference>
<sequence length="1704" mass="188393">MDTQDIASGLAEDKTFGPQVSYHFDFTLYFEQIFFTLVPACIFICCMPHYVLRVRQGTKVVRAGYLFWAKLALGLILLGSLLADVVVWSTLATFRTKLGIFAGSVNCVAAVCVLFALYAEHFYSHHPSLLLGLYFVVSFIFDIAILRSYSLRQIISEVSLRAVVLASRVGLIALGEVSKRSLFISDEKKEGTGKEAVTGLLGRAFFVWLNTTFWLGSKTHLEVKDLDNLDEELKSARVCRDFQRHWSQVNKKSRFALLRAFLKTLGKRQLVMGAAICWLNVACSYLQPFIIQAVVAAMGETDLPDHTRNGLIVSTMLAYLLYAATRAFYQQAMARSATVLRGSLLSAVFDKVTELNVNHSEDGTALALITVDIPGMEQILKRLNDTVGGLISIIAGIVYLSMTVGAASIFAVVPIIVASILAYMLSTRIKRTQKNWNDSIESRVNAIKDVLANFKSIRMTGLTGFFTAYMKGKLRDEITASKHYRFYHSLLFGLELVSIAMTPVLILVGTFLWTRKDEHIPVATVYAILAVSVLIIEPLGQLVHTFSFLARVFACHDRIQAFLVLDPMKDFRKPHKAKNRTSSSKSVGNSKTLHGLEGTAVDVERVYSRPTSDGRQVLQNISASFPAQKVTAIQGSVGDGKSTLLQLLIGEVPLSRGTLKIEVNNIAYCAQLPWIPNKRVKDLISGHYQMSDAWYREVTRACCLDADFSTWQTGDKKETGNGGSNLSGGQKQRVALARALYTKKPIMILDDIFSGLDGQTSSAIFENLFGQAGLLRRSKSTVIMVTSLAEHLRYADNILRFDESRSLVEVDRDSIMSPPVSPEDLATIPNNVTTEGSSLQSHAGPPTTPSSATSNTGDIEADAQQDARPFDTVNEVSKDVKVDSEIDDGSPDTAKKPPTDGRAYFYYLGSFGVRRMAFWIVWIALGEALFKGPNIYLRDWLANEDYDRNSLLGYVLIAVSGVIFSTLSILYYFVFLIATSYDNIHNKLLHATMAATWQFLSTTDTGSLLNRFGQDMVLSSQDLPYSLMYGLMQFFSVLVGMGIIASGVYYAAVVVPLFFAFLVRLQRFYLKTSRQMRLLQIEATAPLYTLFNETASGIQHIRAFKWTSFYQEELIETLDYAQRPFYQMLSIQQWLFLVLDLGVCALATVAVALGLYIRETSSANGLGLALISFIALSVEISLCLRHWADAETSIGAVSRVLDYEESTPKERQLTPDDDDDDAIDSCWPEEGRLNFSKVIAQYNSADPNSPQALIDVAFEARPGETVGIIGRTGSGKSSILMVILQMMDYVGSIQIDGVELRSIPPETIRSRITTITQDTVHIPGSIRLNMDPFGDNVGRSVNDKELVDVLQKVGLWEHIARRGGLDALLSKVKLSDGQRQMLNVARGIVHHIRTDSRIALLDEITSQVDSKTDEQIQIAISCYFRDCTVLAIAHRLETLRHADTIMTVTSGRISVISSARYWSRTSDMSSGQSGSSRDITLTCSQAPESIEPPEQPDRRRQSSPCQPVLPSISAIIKSSEQNRHGPAISPSIPTEKADEAQKPCLPSIRQILAFNAANPSVKLCFKQQEPQVVKKHKASSGTLSQKQPLPPIYERDSMDSGTHFTDLIRPSLSERTAPDPWGLLPAKAKEDEEEDSSTENGGLNLNSQGDEQMGLGEIVTGWLEHVEHDKLGVHQCWQEEDLGHEIAAAAEGEPRKGVDDGSNG</sequence>
<evidence type="ECO:0000256" key="6">
    <source>
        <dbReference type="ARBA" id="ARBA00022840"/>
    </source>
</evidence>
<dbReference type="InterPro" id="IPR003439">
    <property type="entry name" value="ABC_transporter-like_ATP-bd"/>
</dbReference>
<dbReference type="Gene3D" id="1.20.1560.10">
    <property type="entry name" value="ABC transporter type 1, transmembrane domain"/>
    <property type="match status" value="2"/>
</dbReference>
<dbReference type="SUPFAM" id="SSF52540">
    <property type="entry name" value="P-loop containing nucleoside triphosphate hydrolases"/>
    <property type="match status" value="2"/>
</dbReference>
<feature type="transmembrane region" description="Helical" evidence="10">
    <location>
        <begin position="1050"/>
        <end position="1070"/>
    </location>
</feature>
<organism evidence="13 14">
    <name type="scientific">[Torrubiella] hemipterigena</name>
    <dbReference type="NCBI Taxonomy" id="1531966"/>
    <lineage>
        <taxon>Eukaryota</taxon>
        <taxon>Fungi</taxon>
        <taxon>Dikarya</taxon>
        <taxon>Ascomycota</taxon>
        <taxon>Pezizomycotina</taxon>
        <taxon>Sordariomycetes</taxon>
        <taxon>Hypocreomycetidae</taxon>
        <taxon>Hypocreales</taxon>
        <taxon>Clavicipitaceae</taxon>
        <taxon>Clavicipitaceae incertae sedis</taxon>
        <taxon>'Torrubiella' clade</taxon>
    </lineage>
</organism>
<dbReference type="PROSITE" id="PS50893">
    <property type="entry name" value="ABC_TRANSPORTER_2"/>
    <property type="match status" value="2"/>
</dbReference>
<dbReference type="CDD" id="cd18580">
    <property type="entry name" value="ABC_6TM_ABCC_D2"/>
    <property type="match status" value="1"/>
</dbReference>
<dbReference type="SUPFAM" id="SSF90123">
    <property type="entry name" value="ABC transporter transmembrane region"/>
    <property type="match status" value="2"/>
</dbReference>
<dbReference type="Proteomes" id="UP000039046">
    <property type="component" value="Unassembled WGS sequence"/>
</dbReference>
<feature type="compositionally biased region" description="Polar residues" evidence="9">
    <location>
        <begin position="828"/>
        <end position="841"/>
    </location>
</feature>
<feature type="transmembrane region" description="Helical" evidence="10">
    <location>
        <begin position="383"/>
        <end position="400"/>
    </location>
</feature>
<dbReference type="Pfam" id="PF00664">
    <property type="entry name" value="ABC_membrane"/>
    <property type="match status" value="2"/>
</dbReference>
<gene>
    <name evidence="13" type="ORF">VHEMI04016</name>
</gene>
<dbReference type="InterPro" id="IPR050173">
    <property type="entry name" value="ABC_transporter_C-like"/>
</dbReference>
<keyword evidence="14" id="KW-1185">Reference proteome</keyword>
<feature type="domain" description="ABC transmembrane type-1" evidence="12">
    <location>
        <begin position="951"/>
        <end position="1192"/>
    </location>
</feature>
<dbReference type="InterPro" id="IPR027417">
    <property type="entry name" value="P-loop_NTPase"/>
</dbReference>
<dbReference type="Pfam" id="PF24357">
    <property type="entry name" value="TMD0_ABC"/>
    <property type="match status" value="1"/>
</dbReference>
<evidence type="ECO:0000256" key="8">
    <source>
        <dbReference type="ARBA" id="ARBA00023136"/>
    </source>
</evidence>
<feature type="region of interest" description="Disordered" evidence="9">
    <location>
        <begin position="1628"/>
        <end position="1650"/>
    </location>
</feature>
<evidence type="ECO:0000256" key="5">
    <source>
        <dbReference type="ARBA" id="ARBA00022741"/>
    </source>
</evidence>
<dbReference type="GO" id="GO:0005524">
    <property type="term" value="F:ATP binding"/>
    <property type="evidence" value="ECO:0007669"/>
    <property type="project" value="UniProtKB-KW"/>
</dbReference>
<dbReference type="GO" id="GO:0016887">
    <property type="term" value="F:ATP hydrolysis activity"/>
    <property type="evidence" value="ECO:0007669"/>
    <property type="project" value="InterPro"/>
</dbReference>
<feature type="region of interest" description="Disordered" evidence="9">
    <location>
        <begin position="1575"/>
        <end position="1605"/>
    </location>
</feature>
<feature type="transmembrane region" description="Helical" evidence="10">
    <location>
        <begin position="1134"/>
        <end position="1157"/>
    </location>
</feature>
<reference evidence="13 14" key="1">
    <citation type="journal article" date="2015" name="Genome Announc.">
        <title>Draft Genome Sequence and Gene Annotation of the Entomopathogenic Fungus Verticillium hemipterigenum.</title>
        <authorList>
            <person name="Horn F."/>
            <person name="Habel A."/>
            <person name="Scharf D.H."/>
            <person name="Dworschak J."/>
            <person name="Brakhage A.A."/>
            <person name="Guthke R."/>
            <person name="Hertweck C."/>
            <person name="Linde J."/>
        </authorList>
    </citation>
    <scope>NUCLEOTIDE SEQUENCE [LARGE SCALE GENOMIC DNA]</scope>
</reference>
<dbReference type="STRING" id="1531966.A0A0A1T045"/>
<dbReference type="InterPro" id="IPR044726">
    <property type="entry name" value="ABCC_6TM_D2"/>
</dbReference>
<dbReference type="PROSITE" id="PS50929">
    <property type="entry name" value="ABC_TM1F"/>
    <property type="match status" value="2"/>
</dbReference>
<feature type="transmembrane region" description="Helical" evidence="10">
    <location>
        <begin position="64"/>
        <end position="86"/>
    </location>
</feature>
<dbReference type="InterPro" id="IPR056227">
    <property type="entry name" value="TMD0_ABC"/>
</dbReference>
<keyword evidence="4 10" id="KW-0812">Transmembrane</keyword>
<feature type="transmembrane region" description="Helical" evidence="10">
    <location>
        <begin position="98"/>
        <end position="117"/>
    </location>
</feature>
<evidence type="ECO:0000256" key="1">
    <source>
        <dbReference type="ARBA" id="ARBA00004651"/>
    </source>
</evidence>
<dbReference type="PROSITE" id="PS00211">
    <property type="entry name" value="ABC_TRANSPORTER_1"/>
    <property type="match status" value="1"/>
</dbReference>
<feature type="domain" description="ABC transporter" evidence="11">
    <location>
        <begin position="601"/>
        <end position="828"/>
    </location>
</feature>
<feature type="domain" description="ABC transmembrane type-1" evidence="12">
    <location>
        <begin position="271"/>
        <end position="551"/>
    </location>
</feature>
<evidence type="ECO:0000256" key="3">
    <source>
        <dbReference type="ARBA" id="ARBA00022475"/>
    </source>
</evidence>
<protein>
    <recommendedName>
        <fullName evidence="15">ABC transporter</fullName>
    </recommendedName>
</protein>
<keyword evidence="6" id="KW-0067">ATP-binding</keyword>
<proteinExistence type="predicted"/>
<feature type="transmembrane region" description="Helical" evidence="10">
    <location>
        <begin position="951"/>
        <end position="978"/>
    </location>
</feature>
<feature type="transmembrane region" description="Helical" evidence="10">
    <location>
        <begin position="311"/>
        <end position="329"/>
    </location>
</feature>
<evidence type="ECO:0008006" key="15">
    <source>
        <dbReference type="Google" id="ProtNLM"/>
    </source>
</evidence>
<feature type="transmembrane region" description="Helical" evidence="10">
    <location>
        <begin position="519"/>
        <end position="536"/>
    </location>
</feature>
<name>A0A0A1T045_9HYPO</name>
<evidence type="ECO:0000256" key="4">
    <source>
        <dbReference type="ARBA" id="ARBA00022692"/>
    </source>
</evidence>
<feature type="transmembrane region" description="Helical" evidence="10">
    <location>
        <begin position="270"/>
        <end position="291"/>
    </location>
</feature>
<feature type="compositionally biased region" description="Polar residues" evidence="9">
    <location>
        <begin position="1638"/>
        <end position="1650"/>
    </location>
</feature>
<feature type="region of interest" description="Disordered" evidence="9">
    <location>
        <begin position="814"/>
        <end position="857"/>
    </location>
</feature>
<dbReference type="InterPro" id="IPR036640">
    <property type="entry name" value="ABC1_TM_sf"/>
</dbReference>
<evidence type="ECO:0000259" key="12">
    <source>
        <dbReference type="PROSITE" id="PS50929"/>
    </source>
</evidence>
<dbReference type="Gene3D" id="3.40.50.300">
    <property type="entry name" value="P-loop containing nucleotide triphosphate hydrolases"/>
    <property type="match status" value="2"/>
</dbReference>
<feature type="region of interest" description="Disordered" evidence="9">
    <location>
        <begin position="1517"/>
        <end position="1541"/>
    </location>
</feature>
<evidence type="ECO:0000256" key="10">
    <source>
        <dbReference type="SAM" id="Phobius"/>
    </source>
</evidence>
<feature type="region of interest" description="Disordered" evidence="9">
    <location>
        <begin position="1487"/>
        <end position="1506"/>
    </location>
</feature>
<keyword evidence="7 10" id="KW-1133">Transmembrane helix</keyword>
<dbReference type="InterPro" id="IPR011527">
    <property type="entry name" value="ABC1_TM_dom"/>
</dbReference>
<dbReference type="PANTHER" id="PTHR24223:SF399">
    <property type="entry name" value="ABC TRANSPORTER ATNG"/>
    <property type="match status" value="1"/>
</dbReference>
<feature type="transmembrane region" description="Helical" evidence="10">
    <location>
        <begin position="490"/>
        <end position="513"/>
    </location>
</feature>
<keyword evidence="3" id="KW-1003">Cell membrane</keyword>
<comment type="subcellular location">
    <subcellularLocation>
        <location evidence="1">Cell membrane</location>
        <topology evidence="1">Multi-pass membrane protein</topology>
    </subcellularLocation>
</comment>
<dbReference type="GO" id="GO:0140359">
    <property type="term" value="F:ABC-type transporter activity"/>
    <property type="evidence" value="ECO:0007669"/>
    <property type="project" value="InterPro"/>
</dbReference>
<evidence type="ECO:0000256" key="7">
    <source>
        <dbReference type="ARBA" id="ARBA00022989"/>
    </source>
</evidence>
<dbReference type="InterPro" id="IPR003593">
    <property type="entry name" value="AAA+_ATPase"/>
</dbReference>
<dbReference type="OrthoDB" id="6500128at2759"/>